<dbReference type="EMBL" id="KZ668095">
    <property type="protein sequence ID" value="PPR88967.1"/>
    <property type="molecule type" value="Genomic_DNA"/>
</dbReference>
<accession>A0A2P5WD25</accession>
<evidence type="ECO:0000259" key="1">
    <source>
        <dbReference type="Pfam" id="PF14111"/>
    </source>
</evidence>
<organism evidence="2 3">
    <name type="scientific">Gossypium barbadense</name>
    <name type="common">Sea Island cotton</name>
    <name type="synonym">Hibiscus barbadensis</name>
    <dbReference type="NCBI Taxonomy" id="3634"/>
    <lineage>
        <taxon>Eukaryota</taxon>
        <taxon>Viridiplantae</taxon>
        <taxon>Streptophyta</taxon>
        <taxon>Embryophyta</taxon>
        <taxon>Tracheophyta</taxon>
        <taxon>Spermatophyta</taxon>
        <taxon>Magnoliopsida</taxon>
        <taxon>eudicotyledons</taxon>
        <taxon>Gunneridae</taxon>
        <taxon>Pentapetalae</taxon>
        <taxon>rosids</taxon>
        <taxon>malvids</taxon>
        <taxon>Malvales</taxon>
        <taxon>Malvaceae</taxon>
        <taxon>Malvoideae</taxon>
        <taxon>Gossypium</taxon>
    </lineage>
</organism>
<dbReference type="AlphaFoldDB" id="A0A2P5WD25"/>
<name>A0A2P5WD25_GOSBA</name>
<feature type="domain" description="DUF4283" evidence="1">
    <location>
        <begin position="38"/>
        <end position="103"/>
    </location>
</feature>
<proteinExistence type="predicted"/>
<dbReference type="Proteomes" id="UP000239757">
    <property type="component" value="Unassembled WGS sequence"/>
</dbReference>
<gene>
    <name evidence="2" type="ORF">GOBAR_AA31717</name>
</gene>
<dbReference type="OrthoDB" id="1737333at2759"/>
<reference evidence="2 3" key="1">
    <citation type="submission" date="2015-01" db="EMBL/GenBank/DDBJ databases">
        <title>Genome of allotetraploid Gossypium barbadense reveals genomic plasticity and fiber elongation in cotton evolution.</title>
        <authorList>
            <person name="Chen X."/>
            <person name="Liu X."/>
            <person name="Zhao B."/>
            <person name="Zheng H."/>
            <person name="Hu Y."/>
            <person name="Lu G."/>
            <person name="Yang C."/>
            <person name="Chen J."/>
            <person name="Shan C."/>
            <person name="Zhang L."/>
            <person name="Zhou Y."/>
            <person name="Wang L."/>
            <person name="Guo W."/>
            <person name="Bai Y."/>
            <person name="Ruan J."/>
            <person name="Shangguan X."/>
            <person name="Mao Y."/>
            <person name="Jiang J."/>
            <person name="Zhu Y."/>
            <person name="Lei J."/>
            <person name="Kang H."/>
            <person name="Chen S."/>
            <person name="He X."/>
            <person name="Wang R."/>
            <person name="Wang Y."/>
            <person name="Chen J."/>
            <person name="Wang L."/>
            <person name="Yu S."/>
            <person name="Wang B."/>
            <person name="Wei J."/>
            <person name="Song S."/>
            <person name="Lu X."/>
            <person name="Gao Z."/>
            <person name="Gu W."/>
            <person name="Deng X."/>
            <person name="Ma D."/>
            <person name="Wang S."/>
            <person name="Liang W."/>
            <person name="Fang L."/>
            <person name="Cai C."/>
            <person name="Zhu X."/>
            <person name="Zhou B."/>
            <person name="Zhang Y."/>
            <person name="Chen Z."/>
            <person name="Xu S."/>
            <person name="Zhu R."/>
            <person name="Wang S."/>
            <person name="Zhang T."/>
            <person name="Zhao G."/>
        </authorList>
    </citation>
    <scope>NUCLEOTIDE SEQUENCE [LARGE SCALE GENOMIC DNA]</scope>
    <source>
        <strain evidence="3">cv. Xinhai21</strain>
        <tissue evidence="2">Leaf</tissue>
    </source>
</reference>
<sequence>MAGEEISLLVDELIQLTVKSSLVTPRSQFSLLCSVWTKKSYSPDSLCAQLRSIWKTRRKFGIYAAGQNLFQISFEEEDDLEMIMDSRPWFFKRQLIIFDRLKEAIERRHSVKDCTKFFTKGKDLGADAFLYSIALKAESNMVGRESLKLGSTEKKFMSQYLYTRDEDERATSTTKISEGNVINTKQGALKSGFLKMSNQPENEGVNLQVGPRKIKARENTFLSNIDQVEVGGEADMNAFISDKGTTRNYKRARWTCKGRIGQIHDVQIEVTPSTKGLKGSLIEEILLEWRQ</sequence>
<protein>
    <recommendedName>
        <fullName evidence="1">DUF4283 domain-containing protein</fullName>
    </recommendedName>
</protein>
<dbReference type="Pfam" id="PF14111">
    <property type="entry name" value="DUF4283"/>
    <property type="match status" value="1"/>
</dbReference>
<dbReference type="InterPro" id="IPR025558">
    <property type="entry name" value="DUF4283"/>
</dbReference>
<evidence type="ECO:0000313" key="2">
    <source>
        <dbReference type="EMBL" id="PPR88967.1"/>
    </source>
</evidence>
<evidence type="ECO:0000313" key="3">
    <source>
        <dbReference type="Proteomes" id="UP000239757"/>
    </source>
</evidence>